<dbReference type="KEGG" id="pfj:MYCFIDRAFT_176287"/>
<keyword evidence="2" id="KW-1185">Reference proteome</keyword>
<dbReference type="VEuPathDB" id="FungiDB:MYCFIDRAFT_176287"/>
<dbReference type="EMBL" id="KB446560">
    <property type="protein sequence ID" value="EME80932.1"/>
    <property type="molecule type" value="Genomic_DNA"/>
</dbReference>
<reference evidence="1 2" key="1">
    <citation type="journal article" date="2012" name="PLoS Pathog.">
        <title>Diverse lifestyles and strategies of plant pathogenesis encoded in the genomes of eighteen Dothideomycetes fungi.</title>
        <authorList>
            <person name="Ohm R.A."/>
            <person name="Feau N."/>
            <person name="Henrissat B."/>
            <person name="Schoch C.L."/>
            <person name="Horwitz B.A."/>
            <person name="Barry K.W."/>
            <person name="Condon B.J."/>
            <person name="Copeland A.C."/>
            <person name="Dhillon B."/>
            <person name="Glaser F."/>
            <person name="Hesse C.N."/>
            <person name="Kosti I."/>
            <person name="LaButti K."/>
            <person name="Lindquist E.A."/>
            <person name="Lucas S."/>
            <person name="Salamov A.A."/>
            <person name="Bradshaw R.E."/>
            <person name="Ciuffetti L."/>
            <person name="Hamelin R.C."/>
            <person name="Kema G.H.J."/>
            <person name="Lawrence C."/>
            <person name="Scott J.A."/>
            <person name="Spatafora J.W."/>
            <person name="Turgeon B.G."/>
            <person name="de Wit P.J.G.M."/>
            <person name="Zhong S."/>
            <person name="Goodwin S.B."/>
            <person name="Grigoriev I.V."/>
        </authorList>
    </citation>
    <scope>NUCLEOTIDE SEQUENCE [LARGE SCALE GENOMIC DNA]</scope>
    <source>
        <strain evidence="1 2">CIRAD86</strain>
    </source>
</reference>
<name>M3ATW8_PSEFD</name>
<accession>M3ATW8</accession>
<dbReference type="Proteomes" id="UP000016932">
    <property type="component" value="Unassembled WGS sequence"/>
</dbReference>
<organism evidence="1 2">
    <name type="scientific">Pseudocercospora fijiensis (strain CIRAD86)</name>
    <name type="common">Black leaf streak disease fungus</name>
    <name type="synonym">Mycosphaerella fijiensis</name>
    <dbReference type="NCBI Taxonomy" id="383855"/>
    <lineage>
        <taxon>Eukaryota</taxon>
        <taxon>Fungi</taxon>
        <taxon>Dikarya</taxon>
        <taxon>Ascomycota</taxon>
        <taxon>Pezizomycotina</taxon>
        <taxon>Dothideomycetes</taxon>
        <taxon>Dothideomycetidae</taxon>
        <taxon>Mycosphaerellales</taxon>
        <taxon>Mycosphaerellaceae</taxon>
        <taxon>Pseudocercospora</taxon>
    </lineage>
</organism>
<dbReference type="GeneID" id="19333527"/>
<evidence type="ECO:0000313" key="1">
    <source>
        <dbReference type="EMBL" id="EME80932.1"/>
    </source>
</evidence>
<gene>
    <name evidence="1" type="ORF">MYCFIDRAFT_176287</name>
</gene>
<proteinExistence type="predicted"/>
<protein>
    <submittedName>
        <fullName evidence="1">Uncharacterized protein</fullName>
    </submittedName>
</protein>
<dbReference type="HOGENOM" id="CLU_2484280_0_0_1"/>
<dbReference type="AlphaFoldDB" id="M3ATW8"/>
<sequence>MRCLVKTSGLEDVPRAQLSDCCFTVDDGDSCSAAAVSCTRLCDSWQSSTFCAREAHTYQIVNGGSHRLYQPTSTTNFLYLPSHYTRY</sequence>
<evidence type="ECO:0000313" key="2">
    <source>
        <dbReference type="Proteomes" id="UP000016932"/>
    </source>
</evidence>
<dbReference type="RefSeq" id="XP_007928278.1">
    <property type="nucleotide sequence ID" value="XM_007930087.1"/>
</dbReference>